<organism evidence="9 10">
    <name type="scientific">Frankliniella occidentalis</name>
    <name type="common">Western flower thrips</name>
    <name type="synonym">Euthrips occidentalis</name>
    <dbReference type="NCBI Taxonomy" id="133901"/>
    <lineage>
        <taxon>Eukaryota</taxon>
        <taxon>Metazoa</taxon>
        <taxon>Ecdysozoa</taxon>
        <taxon>Arthropoda</taxon>
        <taxon>Hexapoda</taxon>
        <taxon>Insecta</taxon>
        <taxon>Pterygota</taxon>
        <taxon>Neoptera</taxon>
        <taxon>Paraneoptera</taxon>
        <taxon>Thysanoptera</taxon>
        <taxon>Terebrantia</taxon>
        <taxon>Thripoidea</taxon>
        <taxon>Thripidae</taxon>
        <taxon>Frankliniella</taxon>
    </lineage>
</organism>
<dbReference type="GeneID" id="113207225"/>
<dbReference type="PANTHER" id="PTHR12632">
    <property type="entry name" value="TRANSCRIPTION FACTOR NF-Y ALPHA-RELATED"/>
    <property type="match status" value="1"/>
</dbReference>
<evidence type="ECO:0000256" key="1">
    <source>
        <dbReference type="ARBA" id="ARBA00004123"/>
    </source>
</evidence>
<proteinExistence type="inferred from homology"/>
<comment type="similarity">
    <text evidence="7">Belongs to the NFYA/HAP2 subunit family.</text>
</comment>
<dbReference type="GO" id="GO:0016602">
    <property type="term" value="C:CCAAT-binding factor complex"/>
    <property type="evidence" value="ECO:0007669"/>
    <property type="project" value="InterPro"/>
</dbReference>
<dbReference type="Pfam" id="PF02045">
    <property type="entry name" value="CBFB_NFYA"/>
    <property type="match status" value="1"/>
</dbReference>
<evidence type="ECO:0000313" key="11">
    <source>
        <dbReference type="RefSeq" id="XP_026279486.1"/>
    </source>
</evidence>
<dbReference type="KEGG" id="foc:113207225"/>
<keyword evidence="4" id="KW-0010">Activator</keyword>
<evidence type="ECO:0000313" key="12">
    <source>
        <dbReference type="RefSeq" id="XP_026279494.1"/>
    </source>
</evidence>
<keyword evidence="5 7" id="KW-0804">Transcription</keyword>
<dbReference type="CTD" id="39091"/>
<reference evidence="10 11" key="1">
    <citation type="submission" date="2025-04" db="UniProtKB">
        <authorList>
            <consortium name="RefSeq"/>
        </authorList>
    </citation>
    <scope>IDENTIFICATION</scope>
    <source>
        <tissue evidence="10 11">Whole organism</tissue>
    </source>
</reference>
<evidence type="ECO:0000313" key="9">
    <source>
        <dbReference type="Proteomes" id="UP000504606"/>
    </source>
</evidence>
<protein>
    <recommendedName>
        <fullName evidence="7">Nuclear transcription factor Y subunit</fullName>
    </recommendedName>
</protein>
<evidence type="ECO:0000313" key="13">
    <source>
        <dbReference type="RefSeq" id="XP_026279503.1"/>
    </source>
</evidence>
<dbReference type="Proteomes" id="UP000504606">
    <property type="component" value="Unplaced"/>
</dbReference>
<dbReference type="Gene3D" id="6.10.250.2430">
    <property type="match status" value="1"/>
</dbReference>
<keyword evidence="6 7" id="KW-0539">Nucleus</keyword>
<feature type="compositionally biased region" description="Low complexity" evidence="8">
    <location>
        <begin position="264"/>
        <end position="282"/>
    </location>
</feature>
<dbReference type="InterPro" id="IPR001289">
    <property type="entry name" value="NFYA"/>
</dbReference>
<evidence type="ECO:0000256" key="5">
    <source>
        <dbReference type="ARBA" id="ARBA00023163"/>
    </source>
</evidence>
<feature type="region of interest" description="Disordered" evidence="8">
    <location>
        <begin position="213"/>
        <end position="290"/>
    </location>
</feature>
<keyword evidence="2 7" id="KW-0805">Transcription regulation</keyword>
<gene>
    <name evidence="10 11 12 13" type="primary">LOC113207225</name>
</gene>
<dbReference type="PROSITE" id="PS51152">
    <property type="entry name" value="NFYA_HAP2_2"/>
    <property type="match status" value="1"/>
</dbReference>
<evidence type="ECO:0000256" key="8">
    <source>
        <dbReference type="SAM" id="MobiDB-lite"/>
    </source>
</evidence>
<evidence type="ECO:0000256" key="7">
    <source>
        <dbReference type="RuleBase" id="RU367155"/>
    </source>
</evidence>
<comment type="subunit">
    <text evidence="7">Heterotrimer.</text>
</comment>
<evidence type="ECO:0000313" key="10">
    <source>
        <dbReference type="RefSeq" id="XP_026279477.1"/>
    </source>
</evidence>
<feature type="compositionally biased region" description="Basic and acidic residues" evidence="8">
    <location>
        <begin position="213"/>
        <end position="230"/>
    </location>
</feature>
<evidence type="ECO:0000256" key="3">
    <source>
        <dbReference type="ARBA" id="ARBA00023125"/>
    </source>
</evidence>
<dbReference type="PRINTS" id="PR00616">
    <property type="entry name" value="CCAATSUBUNTB"/>
</dbReference>
<evidence type="ECO:0000256" key="2">
    <source>
        <dbReference type="ARBA" id="ARBA00023015"/>
    </source>
</evidence>
<dbReference type="RefSeq" id="XP_026279503.1">
    <property type="nucleotide sequence ID" value="XM_026423718.2"/>
</dbReference>
<evidence type="ECO:0000256" key="4">
    <source>
        <dbReference type="ARBA" id="ARBA00023159"/>
    </source>
</evidence>
<comment type="subcellular location">
    <subcellularLocation>
        <location evidence="1 7">Nucleus</location>
    </subcellularLocation>
</comment>
<dbReference type="GO" id="GO:0003677">
    <property type="term" value="F:DNA binding"/>
    <property type="evidence" value="ECO:0007669"/>
    <property type="project" value="UniProtKB-KW"/>
</dbReference>
<evidence type="ECO:0000256" key="6">
    <source>
        <dbReference type="ARBA" id="ARBA00023242"/>
    </source>
</evidence>
<accession>A0A6J1SEM9</accession>
<keyword evidence="3 7" id="KW-0238">DNA-binding</keyword>
<name>A0A6J1SEM9_FRAOC</name>
<dbReference type="PROSITE" id="PS00686">
    <property type="entry name" value="NFYA_HAP2_1"/>
    <property type="match status" value="1"/>
</dbReference>
<keyword evidence="9" id="KW-1185">Reference proteome</keyword>
<dbReference type="SMART" id="SM00521">
    <property type="entry name" value="CBF"/>
    <property type="match status" value="1"/>
</dbReference>
<dbReference type="InterPro" id="IPR018362">
    <property type="entry name" value="CCAAT-binding_factor_CS"/>
</dbReference>
<sequence length="290" mass="31516">MEAQLGAGGPIMMQTVTNAAGQPVQVVQVNQGQVLAGGQQIMVHALPQAQQTIQLATQNGQGIQQLQVLPISALQGGGQQILIQQPQQAQIIQMPDGNTFICQPNPVENSVQQQPTLININGNIVQLAAAPAAQPTPPAAPVASPTPTAVPVQQVAGVNGNNIVMMMPGGGAGGVTQFSRLPLAGADILEEEPLYVNAKQYRRILKRRQARAKLEAEGKIPKERPKYLHESRHRHAMNRIRGEGGRFHSGSVKKKRMEEERLRQQQLQQQQQQQQQQQVQQQDVSQLCLT</sequence>
<dbReference type="RefSeq" id="XP_026279486.1">
    <property type="nucleotide sequence ID" value="XM_026423701.2"/>
</dbReference>
<dbReference type="OrthoDB" id="1097733at2759"/>
<dbReference type="RefSeq" id="XP_026279477.1">
    <property type="nucleotide sequence ID" value="XM_026423692.2"/>
</dbReference>
<dbReference type="RefSeq" id="XP_026279494.1">
    <property type="nucleotide sequence ID" value="XM_026423709.2"/>
</dbReference>
<dbReference type="AlphaFoldDB" id="A0A6J1SEM9"/>
<comment type="function">
    <text evidence="7">Component of the sequence-specific heterotrimeric transcription factor (NF-Y) which specifically recognizes a 5'-CCAAT-3' box motif found in the promoters of its target genes.</text>
</comment>
<dbReference type="GO" id="GO:0003700">
    <property type="term" value="F:DNA-binding transcription factor activity"/>
    <property type="evidence" value="ECO:0007669"/>
    <property type="project" value="UniProtKB-UniRule"/>
</dbReference>